<keyword evidence="2" id="KW-1185">Reference proteome</keyword>
<evidence type="ECO:0000313" key="1">
    <source>
        <dbReference type="EMBL" id="KAJ7989577.1"/>
    </source>
</evidence>
<accession>A0ACC2FDY9</accession>
<comment type="caution">
    <text evidence="1">The sequence shown here is derived from an EMBL/GenBank/DDBJ whole genome shotgun (WGS) entry which is preliminary data.</text>
</comment>
<reference evidence="1" key="1">
    <citation type="submission" date="2021-05" db="EMBL/GenBank/DDBJ databases">
        <authorList>
            <person name="Pan Q."/>
            <person name="Jouanno E."/>
            <person name="Zahm M."/>
            <person name="Klopp C."/>
            <person name="Cabau C."/>
            <person name="Louis A."/>
            <person name="Berthelot C."/>
            <person name="Parey E."/>
            <person name="Roest Crollius H."/>
            <person name="Montfort J."/>
            <person name="Robinson-Rechavi M."/>
            <person name="Bouchez O."/>
            <person name="Lampietro C."/>
            <person name="Lopez Roques C."/>
            <person name="Donnadieu C."/>
            <person name="Postlethwait J."/>
            <person name="Bobe J."/>
            <person name="Dillon D."/>
            <person name="Chandos A."/>
            <person name="von Hippel F."/>
            <person name="Guiguen Y."/>
        </authorList>
    </citation>
    <scope>NUCLEOTIDE SEQUENCE</scope>
    <source>
        <strain evidence="1">YG-Jan2019</strain>
    </source>
</reference>
<sequence length="981" mass="109630">MSTRSAPTSDMRVVLLGGRNSGKSAVGNVLLGKEEFVTNERTTCSRRVGEVAGRWVTVVDTPGWWCDFTVQETPELVRREIVRSVSLCHPGPHVFLVVVKKSSVFCEKRRRALEGHLALFGERVWSHCLVIFAGIAWPGHTPVELGVKSGAPLWLVEKCSNRYHCLDTKSSKVGNQVTELFWMMQRLLTENRENYFKMEETLLQDIEEKKKTAEQKSQQRLISVQKQRSRLKGDSCSLSDIRLVLCGAKGSGKSSAGNTILGGKVFDVKSRTARCVMKAGSVSGRRVTVVDTPGWWMNYFRQDSTVFDQREIAGGVSLCPPGPHAILLAVRVDRFFTETYRRAVQEHLELITDAIWAHTVVLFNYGDWLGDTTVEQHIESEGAALQWIVEKCHNRYHVLNNRSNSGFQVSELMKKIEDLVACNAGCVCAVEDGVLWKLEEWKREVEEAAALRLMRSQKRRETDRSLLGQLHSPVSDLRIALLGGSNAGKSSAGNTILGRKRFDVGNHETVFVEGQEEIKGRTVLVVESPGWWSVGSGYLESPADSGATVLLVVVNVSSSYTPTLRSTAEECLQGLGEEQHRRTMVLFTFGNWLGDTSIEQRIESEGEALQSLVERCGNRYHVLDNKSQDTGAQVTELLEKIEEMLAEERLKTLQRGEQVGKSLTAIKDQGMDELIIGEKDKDDSGANHLEVPTHHESEVARSNQYAQKALEIAERVLAQPEARSGEKTRVNRSILDVQRFLLSMAIVFQSHQKELRWNMDGGRTLVVNLPDWLQIAFSPSHHGRQNGQKAMNTVSNFFPGRQAVPLQIPGEQPEEPLRVLVEPENIMNVQSPARHSGTLLKDTGRTGDQQTLIDQWGNSNLEELESFIDSYFETVWKETMGSFNVEKEDYLTRNSPELGNVAQDSVDVGSQDILSSIEKKLSKLDILDCVQRDLLELRQSLDRSCSLIQELSEKSKATRGSAVTSGKGQADGEDRDQSDVQ</sequence>
<name>A0ACC2FDY9_DALPE</name>
<evidence type="ECO:0000313" key="2">
    <source>
        <dbReference type="Proteomes" id="UP001157502"/>
    </source>
</evidence>
<dbReference type="EMBL" id="CM055756">
    <property type="protein sequence ID" value="KAJ7989577.1"/>
    <property type="molecule type" value="Genomic_DNA"/>
</dbReference>
<dbReference type="Proteomes" id="UP001157502">
    <property type="component" value="Chromosome 29"/>
</dbReference>
<organism evidence="1 2">
    <name type="scientific">Dallia pectoralis</name>
    <name type="common">Alaska blackfish</name>
    <dbReference type="NCBI Taxonomy" id="75939"/>
    <lineage>
        <taxon>Eukaryota</taxon>
        <taxon>Metazoa</taxon>
        <taxon>Chordata</taxon>
        <taxon>Craniata</taxon>
        <taxon>Vertebrata</taxon>
        <taxon>Euteleostomi</taxon>
        <taxon>Actinopterygii</taxon>
        <taxon>Neopterygii</taxon>
        <taxon>Teleostei</taxon>
        <taxon>Protacanthopterygii</taxon>
        <taxon>Esociformes</taxon>
        <taxon>Umbridae</taxon>
        <taxon>Dallia</taxon>
    </lineage>
</organism>
<gene>
    <name evidence="1" type="ORF">DPEC_G00305980</name>
</gene>
<proteinExistence type="predicted"/>
<protein>
    <submittedName>
        <fullName evidence="1">Uncharacterized protein</fullName>
    </submittedName>
</protein>